<reference evidence="1" key="1">
    <citation type="submission" date="2020-04" db="EMBL/GenBank/DDBJ databases">
        <title>Deep metagenomics examines the oral microbiome during advanced dental caries in children, revealing novel taxa and co-occurrences with host molecules.</title>
        <authorList>
            <person name="Baker J.L."/>
            <person name="Morton J.T."/>
            <person name="Dinis M."/>
            <person name="Alvarez R."/>
            <person name="Tran N.C."/>
            <person name="Knight R."/>
            <person name="Edlund A."/>
        </authorList>
    </citation>
    <scope>NUCLEOTIDE SEQUENCE</scope>
    <source>
        <strain evidence="1">JCVI_23_bin.11</strain>
    </source>
</reference>
<name>A0A930H5H5_9FIRM</name>
<gene>
    <name evidence="1" type="ORF">HXM94_00850</name>
</gene>
<dbReference type="RefSeq" id="WP_278476820.1">
    <property type="nucleotide sequence ID" value="NZ_JABZRE010000002.1"/>
</dbReference>
<protein>
    <submittedName>
        <fullName evidence="1">Uncharacterized protein</fullName>
    </submittedName>
</protein>
<proteinExistence type="predicted"/>
<sequence>MIITDKKTTYFNSENPVDHFADYCYKIIFEIIEDQQKMVNLEEEINFIIHEFQEDSKNKGEEVYNPFWESKLCLYLDLNLRILRPILNNDSYWVERRLKNKELFFINKNDLCLDLNVEFRTIYDFQDLISFISSNILERRLMKNSEFFMRAYRFLKGNDYKDFNPFALILRNSFFSLDNEIGQFLIQLGLKKITINSYNGVKLFNTFLSNYQSSIDELYYELKDCSGIDLIEILSKLEIKEIDSTFAAQSCLADLEINENIEKACACFSEENLKRLIIHNMNRIFSNNNYGLWFENYKKLFDKKIKIVIKETPNEMISSYNGKDEISYLKLLKTFVENETVDCMIVIMDGASKGHRSSNFDHLFSAEPWQFISIADALIDSGFLFDDNSLKLIDVYKLIDSSELLYTESANLLNLTENSDDLIEDALWKAKENAETELENALLAQEKDFYSEIEKLESIINEKDYDIERLNERISDFI</sequence>
<dbReference type="Proteomes" id="UP000758611">
    <property type="component" value="Unassembled WGS sequence"/>
</dbReference>
<evidence type="ECO:0000313" key="2">
    <source>
        <dbReference type="Proteomes" id="UP000758611"/>
    </source>
</evidence>
<organism evidence="1 2">
    <name type="scientific">Parvimonas micra</name>
    <dbReference type="NCBI Taxonomy" id="33033"/>
    <lineage>
        <taxon>Bacteria</taxon>
        <taxon>Bacillati</taxon>
        <taxon>Bacillota</taxon>
        <taxon>Tissierellia</taxon>
        <taxon>Tissierellales</taxon>
        <taxon>Peptoniphilaceae</taxon>
        <taxon>Parvimonas</taxon>
    </lineage>
</organism>
<dbReference type="AlphaFoldDB" id="A0A930H5H5"/>
<evidence type="ECO:0000313" key="1">
    <source>
        <dbReference type="EMBL" id="MBF1306323.1"/>
    </source>
</evidence>
<comment type="caution">
    <text evidence="1">The sequence shown here is derived from an EMBL/GenBank/DDBJ whole genome shotgun (WGS) entry which is preliminary data.</text>
</comment>
<accession>A0A930H5H5</accession>
<dbReference type="EMBL" id="JABZRE010000002">
    <property type="protein sequence ID" value="MBF1306323.1"/>
    <property type="molecule type" value="Genomic_DNA"/>
</dbReference>